<dbReference type="PROSITE" id="PS51257">
    <property type="entry name" value="PROKAR_LIPOPROTEIN"/>
    <property type="match status" value="1"/>
</dbReference>
<protein>
    <submittedName>
        <fullName evidence="1">Uncharacterized protein</fullName>
    </submittedName>
</protein>
<evidence type="ECO:0000313" key="1">
    <source>
        <dbReference type="EMBL" id="RDU70738.1"/>
    </source>
</evidence>
<gene>
    <name evidence="1" type="ORF">CQA57_08095</name>
</gene>
<name>A0A3D8IZR6_9HELI</name>
<organism evidence="1 2">
    <name type="scientific">Helicobacter anseris</name>
    <dbReference type="NCBI Taxonomy" id="375926"/>
    <lineage>
        <taxon>Bacteria</taxon>
        <taxon>Pseudomonadati</taxon>
        <taxon>Campylobacterota</taxon>
        <taxon>Epsilonproteobacteria</taxon>
        <taxon>Campylobacterales</taxon>
        <taxon>Helicobacteraceae</taxon>
        <taxon>Helicobacter</taxon>
    </lineage>
</organism>
<dbReference type="AlphaFoldDB" id="A0A3D8IZR6"/>
<dbReference type="Proteomes" id="UP000256695">
    <property type="component" value="Unassembled WGS sequence"/>
</dbReference>
<keyword evidence="2" id="KW-1185">Reference proteome</keyword>
<dbReference type="EMBL" id="NXLX01000042">
    <property type="protein sequence ID" value="RDU70738.1"/>
    <property type="molecule type" value="Genomic_DNA"/>
</dbReference>
<comment type="caution">
    <text evidence="1">The sequence shown here is derived from an EMBL/GenBank/DDBJ whole genome shotgun (WGS) entry which is preliminary data.</text>
</comment>
<evidence type="ECO:0000313" key="2">
    <source>
        <dbReference type="Proteomes" id="UP000256695"/>
    </source>
</evidence>
<reference evidence="1 2" key="1">
    <citation type="submission" date="2018-04" db="EMBL/GenBank/DDBJ databases">
        <title>Novel Campyloabacter and Helicobacter Species and Strains.</title>
        <authorList>
            <person name="Mannion A.J."/>
            <person name="Shen Z."/>
            <person name="Fox J.G."/>
        </authorList>
    </citation>
    <scope>NUCLEOTIDE SEQUENCE [LARGE SCALE GENOMIC DNA]</scope>
    <source>
        <strain evidence="1 2">MIT 04-9362</strain>
    </source>
</reference>
<feature type="non-terminal residue" evidence="1">
    <location>
        <position position="338"/>
    </location>
</feature>
<accession>A0A3D8IZR6</accession>
<proteinExistence type="predicted"/>
<sequence length="338" mass="39098">MKKLFWIYFLVFLILGCSNQDKGEKAMKEVKDLYGNTIGLDEKNQVIMKDYRYKRGTIFKDEPEREYFSDKSFLAREKLRRTKQLEEVQSILSSSPFYSYTPSYLNPSDSRDRSYFLEWRDLYLKEPLKGSIAPWSKEEKEYYLSLKSKKERYIYLVKRSGLKCAIIDIPQEAIGNAKEFPEITQRVEENRGTLKSYLHIGEWNLCAGILGDANGFIEAGEMANLGFKARAKQALILAIQLGVNIKDRIRNPLLILQDSYEVRGILDGERENPLKASIIENLAQSIQPDEYGMLPFIDEVIGVDWIMDFSVYDALGDTTNKLYKQVQAGKLLDPREAR</sequence>